<dbReference type="PaxDb" id="55529-EKX31582"/>
<protein>
    <recommendedName>
        <fullName evidence="7">Myb-like domain-containing protein</fullName>
    </recommendedName>
</protein>
<organism evidence="4">
    <name type="scientific">Guillardia theta (strain CCMP2712)</name>
    <name type="common">Cryptophyte</name>
    <dbReference type="NCBI Taxonomy" id="905079"/>
    <lineage>
        <taxon>Eukaryota</taxon>
        <taxon>Cryptophyceae</taxon>
        <taxon>Pyrenomonadales</taxon>
        <taxon>Geminigeraceae</taxon>
        <taxon>Guillardia</taxon>
    </lineage>
</organism>
<dbReference type="SUPFAM" id="SSF46689">
    <property type="entry name" value="Homeodomain-like"/>
    <property type="match status" value="2"/>
</dbReference>
<proteinExistence type="predicted"/>
<dbReference type="Gene3D" id="1.10.10.60">
    <property type="entry name" value="Homeodomain-like"/>
    <property type="match status" value="1"/>
</dbReference>
<dbReference type="PANTHER" id="PTHR46993:SF6">
    <property type="entry name" value="MYB TRANSCRIPTION FACTOR"/>
    <property type="match status" value="1"/>
</dbReference>
<evidence type="ECO:0000313" key="5">
    <source>
        <dbReference type="EnsemblProtists" id="EKX31582"/>
    </source>
</evidence>
<dbReference type="KEGG" id="gtt:GUITHDRAFT_122225"/>
<dbReference type="Pfam" id="PF00249">
    <property type="entry name" value="Myb_DNA-binding"/>
    <property type="match status" value="2"/>
</dbReference>
<name>L1I659_GUITC</name>
<feature type="compositionally biased region" description="Low complexity" evidence="1">
    <location>
        <begin position="28"/>
        <end position="96"/>
    </location>
</feature>
<evidence type="ECO:0000256" key="1">
    <source>
        <dbReference type="SAM" id="MobiDB-lite"/>
    </source>
</evidence>
<dbReference type="GeneID" id="17288305"/>
<dbReference type="InterPro" id="IPR009057">
    <property type="entry name" value="Homeodomain-like_sf"/>
</dbReference>
<dbReference type="OMA" id="YMERHTE"/>
<feature type="compositionally biased region" description="Basic residues" evidence="1">
    <location>
        <begin position="232"/>
        <end position="241"/>
    </location>
</feature>
<dbReference type="OrthoDB" id="608866at2759"/>
<dbReference type="InterPro" id="IPR017930">
    <property type="entry name" value="Myb_dom"/>
</dbReference>
<evidence type="ECO:0000313" key="4">
    <source>
        <dbReference type="EMBL" id="EKX31582.1"/>
    </source>
</evidence>
<dbReference type="PANTHER" id="PTHR46993">
    <property type="entry name" value="MYB TRANSCRIPTION FACTOR"/>
    <property type="match status" value="1"/>
</dbReference>
<evidence type="ECO:0000259" key="3">
    <source>
        <dbReference type="PROSITE" id="PS51294"/>
    </source>
</evidence>
<reference evidence="6" key="2">
    <citation type="submission" date="2012-11" db="EMBL/GenBank/DDBJ databases">
        <authorList>
            <person name="Kuo A."/>
            <person name="Curtis B.A."/>
            <person name="Tanifuji G."/>
            <person name="Burki F."/>
            <person name="Gruber A."/>
            <person name="Irimia M."/>
            <person name="Maruyama S."/>
            <person name="Arias M.C."/>
            <person name="Ball S.G."/>
            <person name="Gile G.H."/>
            <person name="Hirakawa Y."/>
            <person name="Hopkins J.F."/>
            <person name="Rensing S.A."/>
            <person name="Schmutz J."/>
            <person name="Symeonidi A."/>
            <person name="Elias M."/>
            <person name="Eveleigh R.J."/>
            <person name="Herman E.K."/>
            <person name="Klute M.J."/>
            <person name="Nakayama T."/>
            <person name="Obornik M."/>
            <person name="Reyes-Prieto A."/>
            <person name="Armbrust E.V."/>
            <person name="Aves S.J."/>
            <person name="Beiko R.G."/>
            <person name="Coutinho P."/>
            <person name="Dacks J.B."/>
            <person name="Durnford D.G."/>
            <person name="Fast N.M."/>
            <person name="Green B.R."/>
            <person name="Grisdale C."/>
            <person name="Hempe F."/>
            <person name="Henrissat B."/>
            <person name="Hoppner M.P."/>
            <person name="Ishida K.-I."/>
            <person name="Kim E."/>
            <person name="Koreny L."/>
            <person name="Kroth P.G."/>
            <person name="Liu Y."/>
            <person name="Malik S.-B."/>
            <person name="Maier U.G."/>
            <person name="McRose D."/>
            <person name="Mock T."/>
            <person name="Neilson J.A."/>
            <person name="Onodera N.T."/>
            <person name="Poole A.M."/>
            <person name="Pritham E.J."/>
            <person name="Richards T.A."/>
            <person name="Rocap G."/>
            <person name="Roy S.W."/>
            <person name="Sarai C."/>
            <person name="Schaack S."/>
            <person name="Shirato S."/>
            <person name="Slamovits C.H."/>
            <person name="Spencer D.F."/>
            <person name="Suzuki S."/>
            <person name="Worden A.Z."/>
            <person name="Zauner S."/>
            <person name="Barry K."/>
            <person name="Bell C."/>
            <person name="Bharti A.K."/>
            <person name="Crow J.A."/>
            <person name="Grimwood J."/>
            <person name="Kramer R."/>
            <person name="Lindquist E."/>
            <person name="Lucas S."/>
            <person name="Salamov A."/>
            <person name="McFadden G.I."/>
            <person name="Lane C.E."/>
            <person name="Keeling P.J."/>
            <person name="Gray M.W."/>
            <person name="Grigoriev I.V."/>
            <person name="Archibald J.M."/>
        </authorList>
    </citation>
    <scope>NUCLEOTIDE SEQUENCE</scope>
    <source>
        <strain evidence="6">CCMP2712</strain>
    </source>
</reference>
<feature type="domain" description="Myb-like" evidence="2">
    <location>
        <begin position="423"/>
        <end position="477"/>
    </location>
</feature>
<dbReference type="EMBL" id="JH993259">
    <property type="protein sequence ID" value="EKX31582.1"/>
    <property type="molecule type" value="Genomic_DNA"/>
</dbReference>
<dbReference type="PROSITE" id="PS51294">
    <property type="entry name" value="HTH_MYB"/>
    <property type="match status" value="1"/>
</dbReference>
<reference evidence="5" key="3">
    <citation type="submission" date="2015-06" db="UniProtKB">
        <authorList>
            <consortium name="EnsemblProtists"/>
        </authorList>
    </citation>
    <scope>IDENTIFICATION</scope>
</reference>
<dbReference type="InterPro" id="IPR001005">
    <property type="entry name" value="SANT/Myb"/>
</dbReference>
<dbReference type="Gene3D" id="1.10.246.220">
    <property type="match status" value="1"/>
</dbReference>
<evidence type="ECO:0000259" key="2">
    <source>
        <dbReference type="PROSITE" id="PS50090"/>
    </source>
</evidence>
<keyword evidence="6" id="KW-1185">Reference proteome</keyword>
<evidence type="ECO:0000313" key="6">
    <source>
        <dbReference type="Proteomes" id="UP000011087"/>
    </source>
</evidence>
<dbReference type="CDD" id="cd11660">
    <property type="entry name" value="SANT_TRF"/>
    <property type="match status" value="2"/>
</dbReference>
<feature type="compositionally biased region" description="Basic and acidic residues" evidence="1">
    <location>
        <begin position="294"/>
        <end position="332"/>
    </location>
</feature>
<dbReference type="HOGENOM" id="CLU_564363_0_0_1"/>
<feature type="compositionally biased region" description="Basic and acidic residues" evidence="1">
    <location>
        <begin position="269"/>
        <end position="283"/>
    </location>
</feature>
<feature type="compositionally biased region" description="Low complexity" evidence="1">
    <location>
        <begin position="153"/>
        <end position="166"/>
    </location>
</feature>
<dbReference type="AlphaFoldDB" id="L1I659"/>
<dbReference type="RefSeq" id="XP_005818562.1">
    <property type="nucleotide sequence ID" value="XM_005818505.1"/>
</dbReference>
<dbReference type="SMART" id="SM00717">
    <property type="entry name" value="SANT"/>
    <property type="match status" value="2"/>
</dbReference>
<gene>
    <name evidence="4" type="ORF">GUITHDRAFT_122225</name>
</gene>
<sequence length="484" mass="52382">MQMPSRKKSKSSKTKSASHPPAKKNGNKTKTSAKTAAKTSAKTAAKTTAKTSAKTSAKTTAKTAAKTSAKTAAKTTAKTTAKTSAKTAAKTAAKTTAKTDPKTTVKRTSRAAPANPVSIAASQVMSTGKRKQPSEVESNSRKRAKGPQDQRSTSKSPPSPSKAGQSKKSEPRSKSKSTASKQDLKASQDPPKAAEAPKRSPAGRSSRDAEKSKASGITSKMSSKTPAERQRSKVPLKKTIQKARSSSAHSLPPPPQAGKNLQLKPSRQRKADDKLTPQLEEQKPTQTKKIASKSGKETSKGPAGKIEENESSKADGRKEESGSREGEMLGESAKEEAKAFYKYSHSGCKSKTRFRNAWSEEEKEALIAGVEKFGRCWAAILRANAEIFHPARTQDKWRGLRQPPKETVRGYGASTHFRAKVEGASHARVRWTEKEEEMLAKGVSQFGPKWTAILTNLPGFHACRTSVDLKDKWRNMEKMKSRQQ</sequence>
<feature type="domain" description="HTH myb-type" evidence="3">
    <location>
        <begin position="423"/>
        <end position="481"/>
    </location>
</feature>
<dbReference type="PROSITE" id="PS50090">
    <property type="entry name" value="MYB_LIKE"/>
    <property type="match status" value="2"/>
</dbReference>
<dbReference type="Proteomes" id="UP000011087">
    <property type="component" value="Unassembled WGS sequence"/>
</dbReference>
<feature type="domain" description="Myb-like" evidence="2">
    <location>
        <begin position="350"/>
        <end position="401"/>
    </location>
</feature>
<accession>L1I659</accession>
<feature type="compositionally biased region" description="Polar residues" evidence="1">
    <location>
        <begin position="215"/>
        <end position="225"/>
    </location>
</feature>
<feature type="region of interest" description="Disordered" evidence="1">
    <location>
        <begin position="1"/>
        <end position="332"/>
    </location>
</feature>
<reference evidence="4 6" key="1">
    <citation type="journal article" date="2012" name="Nature">
        <title>Algal genomes reveal evolutionary mosaicism and the fate of nucleomorphs.</title>
        <authorList>
            <consortium name="DOE Joint Genome Institute"/>
            <person name="Curtis B.A."/>
            <person name="Tanifuji G."/>
            <person name="Burki F."/>
            <person name="Gruber A."/>
            <person name="Irimia M."/>
            <person name="Maruyama S."/>
            <person name="Arias M.C."/>
            <person name="Ball S.G."/>
            <person name="Gile G.H."/>
            <person name="Hirakawa Y."/>
            <person name="Hopkins J.F."/>
            <person name="Kuo A."/>
            <person name="Rensing S.A."/>
            <person name="Schmutz J."/>
            <person name="Symeonidi A."/>
            <person name="Elias M."/>
            <person name="Eveleigh R.J."/>
            <person name="Herman E.K."/>
            <person name="Klute M.J."/>
            <person name="Nakayama T."/>
            <person name="Obornik M."/>
            <person name="Reyes-Prieto A."/>
            <person name="Armbrust E.V."/>
            <person name="Aves S.J."/>
            <person name="Beiko R.G."/>
            <person name="Coutinho P."/>
            <person name="Dacks J.B."/>
            <person name="Durnford D.G."/>
            <person name="Fast N.M."/>
            <person name="Green B.R."/>
            <person name="Grisdale C.J."/>
            <person name="Hempel F."/>
            <person name="Henrissat B."/>
            <person name="Hoppner M.P."/>
            <person name="Ishida K."/>
            <person name="Kim E."/>
            <person name="Koreny L."/>
            <person name="Kroth P.G."/>
            <person name="Liu Y."/>
            <person name="Malik S.B."/>
            <person name="Maier U.G."/>
            <person name="McRose D."/>
            <person name="Mock T."/>
            <person name="Neilson J.A."/>
            <person name="Onodera N.T."/>
            <person name="Poole A.M."/>
            <person name="Pritham E.J."/>
            <person name="Richards T.A."/>
            <person name="Rocap G."/>
            <person name="Roy S.W."/>
            <person name="Sarai C."/>
            <person name="Schaack S."/>
            <person name="Shirato S."/>
            <person name="Slamovits C.H."/>
            <person name="Spencer D.F."/>
            <person name="Suzuki S."/>
            <person name="Worden A.Z."/>
            <person name="Zauner S."/>
            <person name="Barry K."/>
            <person name="Bell C."/>
            <person name="Bharti A.K."/>
            <person name="Crow J.A."/>
            <person name="Grimwood J."/>
            <person name="Kramer R."/>
            <person name="Lindquist E."/>
            <person name="Lucas S."/>
            <person name="Salamov A."/>
            <person name="McFadden G.I."/>
            <person name="Lane C.E."/>
            <person name="Keeling P.J."/>
            <person name="Gray M.W."/>
            <person name="Grigoriev I.V."/>
            <person name="Archibald J.M."/>
        </authorList>
    </citation>
    <scope>NUCLEOTIDE SEQUENCE</scope>
    <source>
        <strain evidence="4 6">CCMP2712</strain>
    </source>
</reference>
<feature type="compositionally biased region" description="Basic residues" evidence="1">
    <location>
        <begin position="1"/>
        <end position="13"/>
    </location>
</feature>
<evidence type="ECO:0008006" key="7">
    <source>
        <dbReference type="Google" id="ProtNLM"/>
    </source>
</evidence>
<dbReference type="EnsemblProtists" id="EKX31582">
    <property type="protein sequence ID" value="EKX31582"/>
    <property type="gene ID" value="GUITHDRAFT_122225"/>
</dbReference>